<reference evidence="2 3" key="1">
    <citation type="submission" date="2020-08" db="EMBL/GenBank/DDBJ databases">
        <title>Genomic Encyclopedia of Type Strains, Phase IV (KMG-IV): sequencing the most valuable type-strain genomes for metagenomic binning, comparative biology and taxonomic classification.</title>
        <authorList>
            <person name="Goeker M."/>
        </authorList>
    </citation>
    <scope>NUCLEOTIDE SEQUENCE [LARGE SCALE GENOMIC DNA]</scope>
    <source>
        <strain evidence="2 3">DSM 106739</strain>
    </source>
</reference>
<dbReference type="AlphaFoldDB" id="A0A840BKB6"/>
<comment type="caution">
    <text evidence="2">The sequence shown here is derived from an EMBL/GenBank/DDBJ whole genome shotgun (WGS) entry which is preliminary data.</text>
</comment>
<evidence type="ECO:0000313" key="3">
    <source>
        <dbReference type="Proteomes" id="UP000561045"/>
    </source>
</evidence>
<gene>
    <name evidence="2" type="ORF">GGR36_002371</name>
</gene>
<protein>
    <submittedName>
        <fullName evidence="2">Polar amino acid transport system substrate-binding protein</fullName>
    </submittedName>
</protein>
<dbReference type="EMBL" id="JACIET010000001">
    <property type="protein sequence ID" value="MBB4013063.1"/>
    <property type="molecule type" value="Genomic_DNA"/>
</dbReference>
<organism evidence="2 3">
    <name type="scientific">Niveibacterium umoris</name>
    <dbReference type="NCBI Taxonomy" id="1193620"/>
    <lineage>
        <taxon>Bacteria</taxon>
        <taxon>Pseudomonadati</taxon>
        <taxon>Pseudomonadota</taxon>
        <taxon>Betaproteobacteria</taxon>
        <taxon>Rhodocyclales</taxon>
        <taxon>Rhodocyclaceae</taxon>
        <taxon>Niveibacterium</taxon>
    </lineage>
</organism>
<dbReference type="PANTHER" id="PTHR38834">
    <property type="entry name" value="PERIPLASMIC SUBSTRATE BINDING PROTEIN FAMILY 3"/>
    <property type="match status" value="1"/>
</dbReference>
<accession>A0A840BKB6</accession>
<keyword evidence="3" id="KW-1185">Reference proteome</keyword>
<sequence length="249" mass="26997">MIQALCVLGAALSVGVGVAAEMPRIPVLTEEVPPHVVLRGDTVTGPTTEWVRAIVKRAGLQPDIQVRAWKAVVQLAERPEPVLIYPIVRTPEREAAYQWVARLTTGRSYLYRLAARDDIRIAKLADARRYQTAAVRKDVRTEYLLNNGFTGGPDGSLVETTDNAESLRLLKLGRVDLVPIAPAALEATCAKLGIGTDEFVRTIPTGLTMDFYLAANKAVPADVVERLASAQRQLAAEGAYQQIMGALAN</sequence>
<evidence type="ECO:0000313" key="2">
    <source>
        <dbReference type="EMBL" id="MBB4013063.1"/>
    </source>
</evidence>
<dbReference type="Proteomes" id="UP000561045">
    <property type="component" value="Unassembled WGS sequence"/>
</dbReference>
<dbReference type="RefSeq" id="WP_183634819.1">
    <property type="nucleotide sequence ID" value="NZ_BAABLE010000011.1"/>
</dbReference>
<feature type="signal peptide" evidence="1">
    <location>
        <begin position="1"/>
        <end position="19"/>
    </location>
</feature>
<keyword evidence="1" id="KW-0732">Signal</keyword>
<feature type="chain" id="PRO_5032407077" evidence="1">
    <location>
        <begin position="20"/>
        <end position="249"/>
    </location>
</feature>
<name>A0A840BKB6_9RHOO</name>
<dbReference type="SUPFAM" id="SSF53850">
    <property type="entry name" value="Periplasmic binding protein-like II"/>
    <property type="match status" value="1"/>
</dbReference>
<dbReference type="Gene3D" id="3.40.190.10">
    <property type="entry name" value="Periplasmic binding protein-like II"/>
    <property type="match status" value="2"/>
</dbReference>
<proteinExistence type="predicted"/>
<dbReference type="PANTHER" id="PTHR38834:SF3">
    <property type="entry name" value="SOLUTE-BINDING PROTEIN FAMILY 3_N-TERMINAL DOMAIN-CONTAINING PROTEIN"/>
    <property type="match status" value="1"/>
</dbReference>
<evidence type="ECO:0000256" key="1">
    <source>
        <dbReference type="SAM" id="SignalP"/>
    </source>
</evidence>